<feature type="domain" description="HMA" evidence="23">
    <location>
        <begin position="6"/>
        <end position="69"/>
    </location>
</feature>
<keyword evidence="18" id="KW-0863">Zinc-finger</keyword>
<dbReference type="CDD" id="cd12608">
    <property type="entry name" value="RRM1_CoAA"/>
    <property type="match status" value="1"/>
</dbReference>
<dbReference type="FunFam" id="2.60.40.200:FF:000004">
    <property type="entry name" value="Copper chaperone for superoxide dismutase"/>
    <property type="match status" value="1"/>
</dbReference>
<dbReference type="InterPro" id="IPR018152">
    <property type="entry name" value="SOD_Cu/Zn_BS"/>
</dbReference>
<evidence type="ECO:0000256" key="5">
    <source>
        <dbReference type="ARBA" id="ARBA00022490"/>
    </source>
</evidence>
<evidence type="ECO:0000256" key="8">
    <source>
        <dbReference type="ARBA" id="ARBA00022737"/>
    </source>
</evidence>
<dbReference type="GO" id="GO:0006801">
    <property type="term" value="P:superoxide metabolic process"/>
    <property type="evidence" value="ECO:0007669"/>
    <property type="project" value="InterPro"/>
</dbReference>
<proteinExistence type="inferred from homology"/>
<dbReference type="InterPro" id="IPR012677">
    <property type="entry name" value="Nucleotide-bd_a/b_plait_sf"/>
</dbReference>
<comment type="cofactor">
    <cofactor evidence="2">
        <name>Cu(2+)</name>
        <dbReference type="ChEBI" id="CHEBI:29036"/>
    </cofactor>
</comment>
<evidence type="ECO:0000259" key="21">
    <source>
        <dbReference type="PROSITE" id="PS50102"/>
    </source>
</evidence>
<evidence type="ECO:0000256" key="10">
    <source>
        <dbReference type="ARBA" id="ARBA00022884"/>
    </source>
</evidence>
<dbReference type="PRINTS" id="PR00068">
    <property type="entry name" value="CUZNDISMTASE"/>
</dbReference>
<feature type="region of interest" description="Disordered" evidence="20">
    <location>
        <begin position="693"/>
        <end position="729"/>
    </location>
</feature>
<evidence type="ECO:0000313" key="24">
    <source>
        <dbReference type="EMBL" id="KAJ8336648.1"/>
    </source>
</evidence>
<dbReference type="Gene3D" id="2.60.40.200">
    <property type="entry name" value="Superoxide dismutase, copper/zinc binding domain"/>
    <property type="match status" value="1"/>
</dbReference>
<dbReference type="Pfam" id="PF00080">
    <property type="entry name" value="Sod_Cu"/>
    <property type="match status" value="1"/>
</dbReference>
<dbReference type="PROSITE" id="PS50102">
    <property type="entry name" value="RRM"/>
    <property type="match status" value="2"/>
</dbReference>
<dbReference type="GO" id="GO:0003723">
    <property type="term" value="F:RNA binding"/>
    <property type="evidence" value="ECO:0007669"/>
    <property type="project" value="UniProtKB-UniRule"/>
</dbReference>
<dbReference type="PROSITE" id="PS50846">
    <property type="entry name" value="HMA_2"/>
    <property type="match status" value="1"/>
</dbReference>
<dbReference type="SUPFAM" id="SSF55008">
    <property type="entry name" value="HMA, heavy metal-associated domain"/>
    <property type="match status" value="1"/>
</dbReference>
<feature type="compositionally biased region" description="Basic and acidic residues" evidence="20">
    <location>
        <begin position="828"/>
        <end position="850"/>
    </location>
</feature>
<dbReference type="GO" id="GO:0098534">
    <property type="term" value="P:centriole assembly"/>
    <property type="evidence" value="ECO:0007669"/>
    <property type="project" value="UniProtKB-ARBA"/>
</dbReference>
<dbReference type="InterPro" id="IPR001878">
    <property type="entry name" value="Znf_CCHC"/>
</dbReference>
<name>A0A9Q1ED83_SYNKA</name>
<dbReference type="Pfam" id="PF00076">
    <property type="entry name" value="RRM_1"/>
    <property type="match status" value="2"/>
</dbReference>
<dbReference type="CDD" id="cd00371">
    <property type="entry name" value="HMA"/>
    <property type="match status" value="1"/>
</dbReference>
<dbReference type="PANTHER" id="PTHR10003">
    <property type="entry name" value="SUPEROXIDE DISMUTASE CU-ZN -RELATED"/>
    <property type="match status" value="1"/>
</dbReference>
<gene>
    <name evidence="24" type="ORF">SKAU_G00378680</name>
</gene>
<evidence type="ECO:0000256" key="12">
    <source>
        <dbReference type="ARBA" id="ARBA00023157"/>
    </source>
</evidence>
<dbReference type="Gene3D" id="3.30.70.330">
    <property type="match status" value="2"/>
</dbReference>
<evidence type="ECO:0000256" key="20">
    <source>
        <dbReference type="SAM" id="MobiDB-lite"/>
    </source>
</evidence>
<dbReference type="SMART" id="SM00361">
    <property type="entry name" value="RRM_1"/>
    <property type="match status" value="2"/>
</dbReference>
<dbReference type="OrthoDB" id="1879688at2759"/>
<evidence type="ECO:0000313" key="25">
    <source>
        <dbReference type="Proteomes" id="UP001152622"/>
    </source>
</evidence>
<dbReference type="GO" id="GO:0005507">
    <property type="term" value="F:copper ion binding"/>
    <property type="evidence" value="ECO:0007669"/>
    <property type="project" value="InterPro"/>
</dbReference>
<dbReference type="AlphaFoldDB" id="A0A9Q1ED83"/>
<dbReference type="GO" id="GO:0008270">
    <property type="term" value="F:zinc ion binding"/>
    <property type="evidence" value="ECO:0007669"/>
    <property type="project" value="UniProtKB-KW"/>
</dbReference>
<sequence>MESGSTTKLEFGVQMTCNGCVNAVRTALERAQGVQSVEIDLAQEQVLVESTLTSQEVQVLIENTGRRAVLMGVGAADQDLGAAVAMMGGAGPVQGVVRFVQVTEDRCLIDGTIDGLEAGPHGLHVHELGDLTRDCLSCGDHFNPYGKQHGAPRDSERHAGDLGNIVAEANGRASFRLEDSQLKVWDIIGRSLVVDSGEDDLGRGGHPLSKQSGNSGERLACGIIARSASLFQNAKKICACDGVTIWEERDRPLAGKGRKATDTPAANLTNVIELLRVNRARKGCHHRAFPDFPPARGFRLSKNGSGRYHFETLHRLGAMDKSNTVKLFVGNLALDTTQEELTGIFEPYGTVVSCSVLRQFAFVHLQGEGAAARAIQELNGREFRGRNLVVEESRGRPLHSTKVFVGNLSGMCTTEDLQELFQTFGKVLECDKVKARLSSSAGYAFVHMESKEDALQAIEALHGTSFKGRPLSVELSKVQPNKQAPTGKIPCVSCGKQGHYAGECPVGKPTLEQYQSQAAVLAAAAAAAAGLPLQVQQSVHNSVYNTSTFDPTYAALTGLTTGSRTDGTPVSPAVYGALASQVYGTVASQLYGSAANQALTSGAAQVYSSMSGSANPVAVAAAAYAGHQVYAAPGVSPMYLAAPGDMGSVAVDSGYGVTPALYGAAAASADPTGQAIFEAARAHYFAQGQQVLAEQQAGSKSGDRDRSPVRRSAPLLPDPVPKPFLYQRPKRRALLPTPTARLEETAAAEEDPMARYYAEYYQQCQQYQQYQQYPQYQFAYPPPTPVIAMPAQPAATLEALQAAAAAAAAAATPAALASPRVYDPPPPPRKEPLLRHPDIPHLHTPEPPYR</sequence>
<keyword evidence="5" id="KW-0963">Cytoplasm</keyword>
<evidence type="ECO:0000256" key="1">
    <source>
        <dbReference type="ARBA" id="ARBA00001947"/>
    </source>
</evidence>
<organism evidence="24 25">
    <name type="scientific">Synaphobranchus kaupii</name>
    <name type="common">Kaup's arrowtooth eel</name>
    <dbReference type="NCBI Taxonomy" id="118154"/>
    <lineage>
        <taxon>Eukaryota</taxon>
        <taxon>Metazoa</taxon>
        <taxon>Chordata</taxon>
        <taxon>Craniata</taxon>
        <taxon>Vertebrata</taxon>
        <taxon>Euteleostomi</taxon>
        <taxon>Actinopterygii</taxon>
        <taxon>Neopterygii</taxon>
        <taxon>Teleostei</taxon>
        <taxon>Anguilliformes</taxon>
        <taxon>Synaphobranchidae</taxon>
        <taxon>Synaphobranchus</taxon>
    </lineage>
</organism>
<evidence type="ECO:0000256" key="6">
    <source>
        <dbReference type="ARBA" id="ARBA00022553"/>
    </source>
</evidence>
<dbReference type="InterPro" id="IPR036423">
    <property type="entry name" value="SOD-like_Cu/Zn_dom_sf"/>
</dbReference>
<keyword evidence="11" id="KW-0186">Copper</keyword>
<comment type="similarity">
    <text evidence="14">In the C-terminal section; belongs to the Cu-Zn superoxide dismutase family.</text>
</comment>
<evidence type="ECO:0000259" key="22">
    <source>
        <dbReference type="PROSITE" id="PS50158"/>
    </source>
</evidence>
<reference evidence="24" key="1">
    <citation type="journal article" date="2023" name="Science">
        <title>Genome structures resolve the early diversification of teleost fishes.</title>
        <authorList>
            <person name="Parey E."/>
            <person name="Louis A."/>
            <person name="Montfort J."/>
            <person name="Bouchez O."/>
            <person name="Roques C."/>
            <person name="Iampietro C."/>
            <person name="Lluch J."/>
            <person name="Castinel A."/>
            <person name="Donnadieu C."/>
            <person name="Desvignes T."/>
            <person name="Floi Bucao C."/>
            <person name="Jouanno E."/>
            <person name="Wen M."/>
            <person name="Mejri S."/>
            <person name="Dirks R."/>
            <person name="Jansen H."/>
            <person name="Henkel C."/>
            <person name="Chen W.J."/>
            <person name="Zahm M."/>
            <person name="Cabau C."/>
            <person name="Klopp C."/>
            <person name="Thompson A.W."/>
            <person name="Robinson-Rechavi M."/>
            <person name="Braasch I."/>
            <person name="Lecointre G."/>
            <person name="Bobe J."/>
            <person name="Postlethwait J.H."/>
            <person name="Berthelot C."/>
            <person name="Roest Crollius H."/>
            <person name="Guiguen Y."/>
        </authorList>
    </citation>
    <scope>NUCLEOTIDE SEQUENCE</scope>
    <source>
        <strain evidence="24">WJC10195</strain>
    </source>
</reference>
<evidence type="ECO:0000256" key="13">
    <source>
        <dbReference type="ARBA" id="ARBA00023242"/>
    </source>
</evidence>
<evidence type="ECO:0000256" key="16">
    <source>
        <dbReference type="ARBA" id="ARBA00067851"/>
    </source>
</evidence>
<dbReference type="Proteomes" id="UP001152622">
    <property type="component" value="Chromosome 19"/>
</dbReference>
<dbReference type="PROSITE" id="PS00332">
    <property type="entry name" value="SOD_CU_ZN_2"/>
    <property type="match status" value="1"/>
</dbReference>
<evidence type="ECO:0000256" key="2">
    <source>
        <dbReference type="ARBA" id="ARBA00001973"/>
    </source>
</evidence>
<dbReference type="InterPro" id="IPR034506">
    <property type="entry name" value="RBM14_RRM1"/>
</dbReference>
<dbReference type="SMART" id="SM00360">
    <property type="entry name" value="RRM"/>
    <property type="match status" value="2"/>
</dbReference>
<dbReference type="InterPro" id="IPR006121">
    <property type="entry name" value="HMA_dom"/>
</dbReference>
<comment type="cofactor">
    <cofactor evidence="1">
        <name>Zn(2+)</name>
        <dbReference type="ChEBI" id="CHEBI:29105"/>
    </cofactor>
</comment>
<evidence type="ECO:0000256" key="9">
    <source>
        <dbReference type="ARBA" id="ARBA00022833"/>
    </source>
</evidence>
<feature type="region of interest" description="Disordered" evidence="20">
    <location>
        <begin position="814"/>
        <end position="850"/>
    </location>
</feature>
<feature type="domain" description="CCHC-type" evidence="22">
    <location>
        <begin position="491"/>
        <end position="505"/>
    </location>
</feature>
<feature type="domain" description="RRM" evidence="21">
    <location>
        <begin position="325"/>
        <end position="395"/>
    </location>
</feature>
<keyword evidence="8" id="KW-0677">Repeat</keyword>
<comment type="caution">
    <text evidence="24">The sequence shown here is derived from an EMBL/GenBank/DDBJ whole genome shotgun (WGS) entry which is preliminary data.</text>
</comment>
<keyword evidence="7" id="KW-0479">Metal-binding</keyword>
<protein>
    <recommendedName>
        <fullName evidence="16">RNA-binding protein 14</fullName>
    </recommendedName>
    <alternativeName>
        <fullName evidence="17">RNA-binding motif protein 14</fullName>
    </alternativeName>
    <alternativeName>
        <fullName evidence="15">Superoxide dismutase copper chaperone</fullName>
    </alternativeName>
</protein>
<evidence type="ECO:0000256" key="17">
    <source>
        <dbReference type="ARBA" id="ARBA00075694"/>
    </source>
</evidence>
<keyword evidence="25" id="KW-1185">Reference proteome</keyword>
<dbReference type="InterPro" id="IPR003954">
    <property type="entry name" value="RRM_euk-type"/>
</dbReference>
<dbReference type="Pfam" id="PF00403">
    <property type="entry name" value="HMA"/>
    <property type="match status" value="1"/>
</dbReference>
<keyword evidence="9" id="KW-0862">Zinc</keyword>
<keyword evidence="10 19" id="KW-0694">RNA-binding</keyword>
<evidence type="ECO:0000256" key="19">
    <source>
        <dbReference type="PROSITE-ProRule" id="PRU00176"/>
    </source>
</evidence>
<dbReference type="InterPro" id="IPR036163">
    <property type="entry name" value="HMA_dom_sf"/>
</dbReference>
<dbReference type="InterPro" id="IPR036875">
    <property type="entry name" value="Znf_CCHC_sf"/>
</dbReference>
<dbReference type="EMBL" id="JAINUF010000019">
    <property type="protein sequence ID" value="KAJ8336648.1"/>
    <property type="molecule type" value="Genomic_DNA"/>
</dbReference>
<keyword evidence="12" id="KW-1015">Disulfide bond</keyword>
<feature type="domain" description="RRM" evidence="21">
    <location>
        <begin position="401"/>
        <end position="478"/>
    </location>
</feature>
<dbReference type="InterPro" id="IPR001424">
    <property type="entry name" value="SOD_Cu_Zn_dom"/>
</dbReference>
<dbReference type="SUPFAM" id="SSF49329">
    <property type="entry name" value="Cu,Zn superoxide dismutase-like"/>
    <property type="match status" value="1"/>
</dbReference>
<dbReference type="SUPFAM" id="SSF54928">
    <property type="entry name" value="RNA-binding domain, RBD"/>
    <property type="match status" value="2"/>
</dbReference>
<evidence type="ECO:0000256" key="14">
    <source>
        <dbReference type="ARBA" id="ARBA00025798"/>
    </source>
</evidence>
<dbReference type="FunFam" id="3.30.70.330:FF:000046">
    <property type="entry name" value="RNA-binding protein 14 isoform X1"/>
    <property type="match status" value="1"/>
</dbReference>
<dbReference type="InterPro" id="IPR024134">
    <property type="entry name" value="SOD_Cu/Zn_/chaperone"/>
</dbReference>
<dbReference type="InterPro" id="IPR035979">
    <property type="entry name" value="RBD_domain_sf"/>
</dbReference>
<dbReference type="GO" id="GO:0010467">
    <property type="term" value="P:gene expression"/>
    <property type="evidence" value="ECO:0007669"/>
    <property type="project" value="UniProtKB-ARBA"/>
</dbReference>
<dbReference type="GO" id="GO:0005634">
    <property type="term" value="C:nucleus"/>
    <property type="evidence" value="ECO:0007669"/>
    <property type="project" value="UniProtKB-SubCell"/>
</dbReference>
<accession>A0A9Q1ED83</accession>
<evidence type="ECO:0000256" key="15">
    <source>
        <dbReference type="ARBA" id="ARBA00032899"/>
    </source>
</evidence>
<evidence type="ECO:0000256" key="3">
    <source>
        <dbReference type="ARBA" id="ARBA00004123"/>
    </source>
</evidence>
<dbReference type="PROSITE" id="PS50158">
    <property type="entry name" value="ZF_CCHC"/>
    <property type="match status" value="1"/>
</dbReference>
<evidence type="ECO:0000256" key="4">
    <source>
        <dbReference type="ARBA" id="ARBA00004496"/>
    </source>
</evidence>
<dbReference type="InterPro" id="IPR000504">
    <property type="entry name" value="RRM_dom"/>
</dbReference>
<evidence type="ECO:0000256" key="18">
    <source>
        <dbReference type="PROSITE-ProRule" id="PRU00047"/>
    </source>
</evidence>
<evidence type="ECO:0000256" key="11">
    <source>
        <dbReference type="ARBA" id="ARBA00023008"/>
    </source>
</evidence>
<dbReference type="CDD" id="cd00305">
    <property type="entry name" value="Cu-Zn_Superoxide_Dismutase"/>
    <property type="match status" value="1"/>
</dbReference>
<keyword evidence="6" id="KW-0597">Phosphoprotein</keyword>
<dbReference type="GO" id="GO:0005737">
    <property type="term" value="C:cytoplasm"/>
    <property type="evidence" value="ECO:0007669"/>
    <property type="project" value="UniProtKB-SubCell"/>
</dbReference>
<comment type="subcellular location">
    <subcellularLocation>
        <location evidence="4">Cytoplasm</location>
    </subcellularLocation>
    <subcellularLocation>
        <location evidence="3">Nucleus</location>
    </subcellularLocation>
</comment>
<evidence type="ECO:0000256" key="7">
    <source>
        <dbReference type="ARBA" id="ARBA00022723"/>
    </source>
</evidence>
<evidence type="ECO:0000259" key="23">
    <source>
        <dbReference type="PROSITE" id="PS50846"/>
    </source>
</evidence>
<dbReference type="Gene3D" id="3.30.70.100">
    <property type="match status" value="1"/>
</dbReference>
<dbReference type="SUPFAM" id="SSF57756">
    <property type="entry name" value="Retrovirus zinc finger-like domains"/>
    <property type="match status" value="1"/>
</dbReference>
<keyword evidence="13" id="KW-0539">Nucleus</keyword>